<dbReference type="Gene3D" id="2.120.10.80">
    <property type="entry name" value="Kelch-type beta propeller"/>
    <property type="match status" value="1"/>
</dbReference>
<dbReference type="Proteomes" id="UP000266723">
    <property type="component" value="Unassembled WGS sequence"/>
</dbReference>
<dbReference type="PANTHER" id="PTHR24414">
    <property type="entry name" value="F-BOX/KELCH-REPEAT PROTEIN SKIP4"/>
    <property type="match status" value="1"/>
</dbReference>
<dbReference type="InterPro" id="IPR050354">
    <property type="entry name" value="F-box/kelch-repeat_ARATH"/>
</dbReference>
<accession>A0ABQ7BU62</accession>
<dbReference type="SUPFAM" id="SSF117281">
    <property type="entry name" value="Kelch motif"/>
    <property type="match status" value="1"/>
</dbReference>
<dbReference type="InterPro" id="IPR015915">
    <property type="entry name" value="Kelch-typ_b-propeller"/>
</dbReference>
<name>A0ABQ7BU62_BRACR</name>
<dbReference type="InterPro" id="IPR001810">
    <property type="entry name" value="F-box_dom"/>
</dbReference>
<dbReference type="InterPro" id="IPR057499">
    <property type="entry name" value="Kelch_FKB95"/>
</dbReference>
<evidence type="ECO:0000313" key="2">
    <source>
        <dbReference type="EMBL" id="KAF3542926.1"/>
    </source>
</evidence>
<dbReference type="SMART" id="SM00256">
    <property type="entry name" value="FBOX"/>
    <property type="match status" value="1"/>
</dbReference>
<evidence type="ECO:0000313" key="3">
    <source>
        <dbReference type="Proteomes" id="UP000266723"/>
    </source>
</evidence>
<dbReference type="PROSITE" id="PS50181">
    <property type="entry name" value="FBOX"/>
    <property type="match status" value="1"/>
</dbReference>
<organism evidence="2 3">
    <name type="scientific">Brassica cretica</name>
    <name type="common">Mustard</name>
    <dbReference type="NCBI Taxonomy" id="69181"/>
    <lineage>
        <taxon>Eukaryota</taxon>
        <taxon>Viridiplantae</taxon>
        <taxon>Streptophyta</taxon>
        <taxon>Embryophyta</taxon>
        <taxon>Tracheophyta</taxon>
        <taxon>Spermatophyta</taxon>
        <taxon>Magnoliopsida</taxon>
        <taxon>eudicotyledons</taxon>
        <taxon>Gunneridae</taxon>
        <taxon>Pentapetalae</taxon>
        <taxon>rosids</taxon>
        <taxon>malvids</taxon>
        <taxon>Brassicales</taxon>
        <taxon>Brassicaceae</taxon>
        <taxon>Brassiceae</taxon>
        <taxon>Brassica</taxon>
    </lineage>
</organism>
<keyword evidence="3" id="KW-1185">Reference proteome</keyword>
<protein>
    <recommendedName>
        <fullName evidence="1">F-box domain-containing protein</fullName>
    </recommendedName>
</protein>
<dbReference type="Pfam" id="PF00646">
    <property type="entry name" value="F-box"/>
    <property type="match status" value="1"/>
</dbReference>
<sequence>MEQFPELPLIPSLPDDLTIDIVARVPISHYPTLSLVSKSFRKLIAASPKLYKRRSQLGITQHRVYAILRNSKAHEFSFYILHNLNGYNRLDRVRSLPLISSFALNTCCVSVGSKLYVFSENSALSVDCTSHKLQSIPDIPDPISHRQVNAIGKKVHLLGDTFCDVVTEKGWSKGFRKAVAVFDTETQSWEPTLVNEDLNEFREIHCDSCVMEDKIFLKGEDDVVSLVYVPEERRWELMNEVLDSKLWEGTCVWLTASCTLTVISRRRWWLLIRSRAIGVLLMD</sequence>
<reference evidence="2 3" key="1">
    <citation type="journal article" date="2020" name="BMC Genomics">
        <title>Intraspecific diversification of the crop wild relative Brassica cretica Lam. using demographic model selection.</title>
        <authorList>
            <person name="Kioukis A."/>
            <person name="Michalopoulou V.A."/>
            <person name="Briers L."/>
            <person name="Pirintsos S."/>
            <person name="Studholme D.J."/>
            <person name="Pavlidis P."/>
            <person name="Sarris P.F."/>
        </authorList>
    </citation>
    <scope>NUCLEOTIDE SEQUENCE [LARGE SCALE GENOMIC DNA]</scope>
    <source>
        <strain evidence="3">cv. PFS-1207/04</strain>
    </source>
</reference>
<evidence type="ECO:0000259" key="1">
    <source>
        <dbReference type="PROSITE" id="PS50181"/>
    </source>
</evidence>
<dbReference type="Pfam" id="PF25210">
    <property type="entry name" value="Kelch_FKB95"/>
    <property type="match status" value="1"/>
</dbReference>
<dbReference type="PANTHER" id="PTHR24414:SF204">
    <property type="entry name" value="F-BOX DOMAIN-CONTAINING PROTEIN"/>
    <property type="match status" value="1"/>
</dbReference>
<dbReference type="EMBL" id="QGKV02000832">
    <property type="protein sequence ID" value="KAF3542926.1"/>
    <property type="molecule type" value="Genomic_DNA"/>
</dbReference>
<dbReference type="CDD" id="cd22152">
    <property type="entry name" value="F-box_AtAFR-like"/>
    <property type="match status" value="1"/>
</dbReference>
<proteinExistence type="predicted"/>
<feature type="domain" description="F-box" evidence="1">
    <location>
        <begin position="7"/>
        <end position="54"/>
    </location>
</feature>
<dbReference type="SUPFAM" id="SSF81383">
    <property type="entry name" value="F-box domain"/>
    <property type="match status" value="1"/>
</dbReference>
<gene>
    <name evidence="2" type="ORF">DY000_02007180</name>
</gene>
<comment type="caution">
    <text evidence="2">The sequence shown here is derived from an EMBL/GenBank/DDBJ whole genome shotgun (WGS) entry which is preliminary data.</text>
</comment>
<dbReference type="InterPro" id="IPR036047">
    <property type="entry name" value="F-box-like_dom_sf"/>
</dbReference>